<protein>
    <submittedName>
        <fullName evidence="2">Heat shock protein 70</fullName>
    </submittedName>
</protein>
<name>A0AC35FE69_9BILA</name>
<organism evidence="1 2">
    <name type="scientific">Panagrolaimus sp. PS1159</name>
    <dbReference type="NCBI Taxonomy" id="55785"/>
    <lineage>
        <taxon>Eukaryota</taxon>
        <taxon>Metazoa</taxon>
        <taxon>Ecdysozoa</taxon>
        <taxon>Nematoda</taxon>
        <taxon>Chromadorea</taxon>
        <taxon>Rhabditida</taxon>
        <taxon>Tylenchina</taxon>
        <taxon>Panagrolaimomorpha</taxon>
        <taxon>Panagrolaimoidea</taxon>
        <taxon>Panagrolaimidae</taxon>
        <taxon>Panagrolaimus</taxon>
    </lineage>
</organism>
<evidence type="ECO:0000313" key="2">
    <source>
        <dbReference type="WBParaSite" id="PS1159_v2.g16601.t1"/>
    </source>
</evidence>
<dbReference type="Proteomes" id="UP000887580">
    <property type="component" value="Unplaced"/>
</dbReference>
<sequence>MAFSLGLDEYGEFLKEYTIPDDVNADDIALYDAVGIDFGTVKCCAAVNKKNGIQTIPLDNTGERFLPSYVIYDEQNPKCGKIAVDRLRTNPSSVVFDIKKIIGKQHQYISNDPLRPFKVLEAEKSVKIQIKDHQKRLVEKTPEEILADLLMHIKKKAEDFRGQTLTNVAITVPSTCTEYQRHAIRKAAKFANWKYVNLLPESVAAAFAYIKQGDVALESNVLLIDIGGGTLDICFFKIENNKLKILFGAGNENLGGKNFDTALCNYFSAILQQKYNISDAKINCRLKTDCAEIKHTLTSNIVNNAENKEAGLDLSDYNLEEDGRLTITPEKFKNIGRDILQNIETTIRNSLKENSYQIRDVQQIIFAGGTCRMPMVKELLNQIFPTINPLSAQNPDEMVAMGAAYFSAYLKKLTLEKPDFDILHLAVYPVKGEFAIYNELTRETTVTLTEKVRETDLHKVDTIFEDIKIKEIELNEKVGCIYIHLPNEYGNEMRKKFIKSGNSYGFFDIYLTNYLTVQYLNYIWQPKFTPRNGDCVWVFPAGSYQLYIWKAIKYNFQVIKRFNEIWTEFHLIRLRNEFAASNELPRLISYDQNSYVPFNCIKIAFPQCKIFITDKNKSSKTFDLIKQRIRTKDLKDSPVYAKLQLENRVVIKVNKKSFTIDALEILPIEKIFVVPIGKNENILKIEATGIFEIPFNQDIIITPDMQIAEEIELIFKIDVNTIVTIKYLVSLKHVERRLKVLDEIQSISDIPYKLITKKSNSNTIGIEFGNTRCYAAINSENGAECLCLDDVEQRLPSFVYLDNKGDVLQDQVKPVIFDIKREILKSMNDNVFYDVLPFNMHQTSDIQMVKLPALNSEKQPELAAAMLLKYIKQKAENLKGRKFEDAVITVPSILSYKQKLAINVAGTLAGWKTIHLLMKPEAAFIAWSIKQRFISEELTFLVFCMGSSTFEFIIIQIVGDNFKVVINKGDEDIDSRSFDILLYNYFASILETRHGIEINNTNLLKMRCMQRCVDIKHALTTTNAASLNVKDFDPNIDRTINITRKEFEEMAQPVLHRIENIINDTLTLMNVDKILLVGAGCRMPMIKELLSRLFPTATQDELSNASVAQGAAYFASYVNTKRNTECSIT</sequence>
<proteinExistence type="predicted"/>
<dbReference type="WBParaSite" id="PS1159_v2.g16601.t1">
    <property type="protein sequence ID" value="PS1159_v2.g16601.t1"/>
    <property type="gene ID" value="PS1159_v2.g16601"/>
</dbReference>
<evidence type="ECO:0000313" key="1">
    <source>
        <dbReference type="Proteomes" id="UP000887580"/>
    </source>
</evidence>
<accession>A0AC35FE69</accession>
<reference evidence="2" key="1">
    <citation type="submission" date="2022-11" db="UniProtKB">
        <authorList>
            <consortium name="WormBaseParasite"/>
        </authorList>
    </citation>
    <scope>IDENTIFICATION</scope>
</reference>